<dbReference type="EMBL" id="ML742189">
    <property type="protein sequence ID" value="KAE8147825.1"/>
    <property type="molecule type" value="Genomic_DNA"/>
</dbReference>
<proteinExistence type="predicted"/>
<accession>A0A5N6TND8</accession>
<keyword evidence="2" id="KW-1185">Reference proteome</keyword>
<name>A0A5N6TND8_ASPAV</name>
<reference evidence="1 2" key="1">
    <citation type="submission" date="2019-04" db="EMBL/GenBank/DDBJ databases">
        <title>Friends and foes A comparative genomics study of 23 Aspergillus species from section Flavi.</title>
        <authorList>
            <consortium name="DOE Joint Genome Institute"/>
            <person name="Kjaerbolling I."/>
            <person name="Vesth T."/>
            <person name="Frisvad J.C."/>
            <person name="Nybo J.L."/>
            <person name="Theobald S."/>
            <person name="Kildgaard S."/>
            <person name="Isbrandt T."/>
            <person name="Kuo A."/>
            <person name="Sato A."/>
            <person name="Lyhne E.K."/>
            <person name="Kogle M.E."/>
            <person name="Wiebenga A."/>
            <person name="Kun R.S."/>
            <person name="Lubbers R.J."/>
            <person name="Makela M.R."/>
            <person name="Barry K."/>
            <person name="Chovatia M."/>
            <person name="Clum A."/>
            <person name="Daum C."/>
            <person name="Haridas S."/>
            <person name="He G."/>
            <person name="LaButti K."/>
            <person name="Lipzen A."/>
            <person name="Mondo S."/>
            <person name="Riley R."/>
            <person name="Salamov A."/>
            <person name="Simmons B.A."/>
            <person name="Magnuson J.K."/>
            <person name="Henrissat B."/>
            <person name="Mortensen U.H."/>
            <person name="Larsen T.O."/>
            <person name="Devries R.P."/>
            <person name="Grigoriev I.V."/>
            <person name="Machida M."/>
            <person name="Baker S.E."/>
            <person name="Andersen M.R."/>
        </authorList>
    </citation>
    <scope>NUCLEOTIDE SEQUENCE [LARGE SCALE GENOMIC DNA]</scope>
    <source>
        <strain evidence="1 2">IBT 18842</strain>
    </source>
</reference>
<dbReference type="AlphaFoldDB" id="A0A5N6TND8"/>
<dbReference type="Proteomes" id="UP000325780">
    <property type="component" value="Unassembled WGS sequence"/>
</dbReference>
<organism evidence="1 2">
    <name type="scientific">Aspergillus avenaceus</name>
    <dbReference type="NCBI Taxonomy" id="36643"/>
    <lineage>
        <taxon>Eukaryota</taxon>
        <taxon>Fungi</taxon>
        <taxon>Dikarya</taxon>
        <taxon>Ascomycota</taxon>
        <taxon>Pezizomycotina</taxon>
        <taxon>Eurotiomycetes</taxon>
        <taxon>Eurotiomycetidae</taxon>
        <taxon>Eurotiales</taxon>
        <taxon>Aspergillaceae</taxon>
        <taxon>Aspergillus</taxon>
        <taxon>Aspergillus subgen. Circumdati</taxon>
    </lineage>
</organism>
<protein>
    <submittedName>
        <fullName evidence="1">Uncharacterized protein</fullName>
    </submittedName>
</protein>
<sequence>MSSQHEEFSCHRDGLSNEQQGGIIPDEPLVQNCLTAAALCLVSDPLWGRLDQWATLNPTGTSGISASTGRASNLLQLSYPVKSPFFFISINSITQFFLSSSSLLLHLYSPFSILCPPLDSTISLLTVRTRRLCLPSGCALTFSPQPLGEGKST</sequence>
<gene>
    <name evidence="1" type="ORF">BDV25DRAFT_26919</name>
</gene>
<evidence type="ECO:0000313" key="2">
    <source>
        <dbReference type="Proteomes" id="UP000325780"/>
    </source>
</evidence>
<evidence type="ECO:0000313" key="1">
    <source>
        <dbReference type="EMBL" id="KAE8147825.1"/>
    </source>
</evidence>